<feature type="region of interest" description="Disordered" evidence="1">
    <location>
        <begin position="912"/>
        <end position="970"/>
    </location>
</feature>
<feature type="compositionally biased region" description="Low complexity" evidence="1">
    <location>
        <begin position="1036"/>
        <end position="1049"/>
    </location>
</feature>
<feature type="compositionally biased region" description="Polar residues" evidence="1">
    <location>
        <begin position="988"/>
        <end position="1002"/>
    </location>
</feature>
<feature type="transmembrane region" description="Helical" evidence="2">
    <location>
        <begin position="155"/>
        <end position="177"/>
    </location>
</feature>
<accession>A0A9K3Q4V1</accession>
<feature type="transmembrane region" description="Helical" evidence="2">
    <location>
        <begin position="214"/>
        <end position="236"/>
    </location>
</feature>
<evidence type="ECO:0000256" key="2">
    <source>
        <dbReference type="SAM" id="Phobius"/>
    </source>
</evidence>
<keyword evidence="4" id="KW-1185">Reference proteome</keyword>
<feature type="region of interest" description="Disordered" evidence="1">
    <location>
        <begin position="1"/>
        <end position="25"/>
    </location>
</feature>
<feature type="transmembrane region" description="Helical" evidence="2">
    <location>
        <begin position="388"/>
        <end position="409"/>
    </location>
</feature>
<feature type="compositionally biased region" description="Basic and acidic residues" evidence="1">
    <location>
        <begin position="1085"/>
        <end position="1095"/>
    </location>
</feature>
<feature type="region of interest" description="Disordered" evidence="1">
    <location>
        <begin position="777"/>
        <end position="799"/>
    </location>
</feature>
<evidence type="ECO:0008006" key="5">
    <source>
        <dbReference type="Google" id="ProtNLM"/>
    </source>
</evidence>
<feature type="region of interest" description="Disordered" evidence="1">
    <location>
        <begin position="988"/>
        <end position="1108"/>
    </location>
</feature>
<feature type="compositionally biased region" description="Basic and acidic residues" evidence="1">
    <location>
        <begin position="777"/>
        <end position="787"/>
    </location>
</feature>
<comment type="caution">
    <text evidence="3">The sequence shown here is derived from an EMBL/GenBank/DDBJ whole genome shotgun (WGS) entry which is preliminary data.</text>
</comment>
<feature type="transmembrane region" description="Helical" evidence="2">
    <location>
        <begin position="352"/>
        <end position="376"/>
    </location>
</feature>
<feature type="compositionally biased region" description="Polar residues" evidence="1">
    <location>
        <begin position="932"/>
        <end position="942"/>
    </location>
</feature>
<feature type="compositionally biased region" description="Polar residues" evidence="1">
    <location>
        <begin position="788"/>
        <end position="797"/>
    </location>
</feature>
<proteinExistence type="predicted"/>
<evidence type="ECO:0000313" key="3">
    <source>
        <dbReference type="EMBL" id="KAG7368414.1"/>
    </source>
</evidence>
<evidence type="ECO:0000256" key="1">
    <source>
        <dbReference type="SAM" id="MobiDB-lite"/>
    </source>
</evidence>
<gene>
    <name evidence="3" type="ORF">IV203_031157</name>
</gene>
<feature type="compositionally biased region" description="Basic and acidic residues" evidence="1">
    <location>
        <begin position="1051"/>
        <end position="1070"/>
    </location>
</feature>
<sequence length="1108" mass="125239">MNPSENENFLRDGDPSIKSSEPSPSLPQDFESYSYSQDAFLTIAPKITSVFSIVGCAWIVIEVAYSFNKRHNVYHGIIAAMAFYCILVSIWYFVADWAAESACRAQGYFVQLSLAPMLYFAMLFLYYVLVITYSIPEKQLTSNKNLKLRCKWLRLNWQQIFHIFPSVVSVATASISLPLDLYHPSHSTTWCWVAMPSTSEEVDRNFQQFFAFQWGFYLAPCWLSFGVMAVTLFMVFRGVETQEKRMKKYISASANVKGTTSLPNLVSITPLKSSTSHSRNDSTSVCSLSLSTVLPDALPDPPSSSNPAPNRAQVRSIPFNESSGKPLLLSRLREHIVRTQDYWDHRPRTRQVLVQCLCYVSAFFWSNIFLTVNEIILWNQGVYSPVPYALVALQCSYQPLLGFFIFLAYRRPFYMRMRRQGLSRGQALWCSLKWSQNPADRPGLQDSLNRKQILSRSVAAAFKPELGLATKDHSRQRWSGTEEHHDQELRFSAKRSNIRRIRTLVQHLWPISSTDCIHSSDEVPEIRDSIDRRSQSMDGVLEMDGHATAIESIMASRKLAPTGHDPFETSDGCSTRDSHETFVLMRDGSSTRRLDCHKEESIEMDELMPASQEVDERSMSLEDLVNASSGGESDFELNQGDGNNGDLEAQHATGTHSRRFFNFYGGSETKEDFELIKQCSQTYQDLVLMDIFPEADGEMEGKWRSIEARVRRYEKTKHDKYKLNMSVPVMSERHFASNPRIQSPQESSGGIHSRNDKGMLRYAWAKNPLFKISGRQNRESRFHERSNRASTACSSDGSGFEKVVPKRISSGGYFCSPSRNQASQNFVLKLEKEKSRQEMLQEISSRRILSRQSAEEEELRQMVNTATQNKTLGSSDENTGISSNQLFDVRSDLKETSYVNSGVRGKIEDLSASEKGVVSSHPGNRSNDRSSTRLCRSSQSLGNIPEMSEHSERGAMHIDTNKLDRPPVRVHKRISSGELSFVGDGYESSNEFTARSTGSSIRTIKRSNRQGSFEAGRDHRHSHSSELASDGVSMVSDGPMSDDGFSSDSSWDEHDLESTSEKESLDEMKATSRSTNTSLRMGFCEMERLSERSIEDPGTSSSTLDFAE</sequence>
<keyword evidence="2" id="KW-0812">Transmembrane</keyword>
<protein>
    <recommendedName>
        <fullName evidence="5">G-protein coupled receptors family 2 profile 2 domain-containing protein</fullName>
    </recommendedName>
</protein>
<feature type="compositionally biased region" description="Basic and acidic residues" evidence="1">
    <location>
        <begin position="947"/>
        <end position="967"/>
    </location>
</feature>
<feature type="compositionally biased region" description="Polar residues" evidence="1">
    <location>
        <begin position="1098"/>
        <end position="1108"/>
    </location>
</feature>
<reference evidence="3" key="1">
    <citation type="journal article" date="2021" name="Sci. Rep.">
        <title>Diploid genomic architecture of Nitzschia inconspicua, an elite biomass production diatom.</title>
        <authorList>
            <person name="Oliver A."/>
            <person name="Podell S."/>
            <person name="Pinowska A."/>
            <person name="Traller J.C."/>
            <person name="Smith S.R."/>
            <person name="McClure R."/>
            <person name="Beliaev A."/>
            <person name="Bohutskyi P."/>
            <person name="Hill E.A."/>
            <person name="Rabines A."/>
            <person name="Zheng H."/>
            <person name="Allen L.Z."/>
            <person name="Kuo A."/>
            <person name="Grigoriev I.V."/>
            <person name="Allen A.E."/>
            <person name="Hazlebeck D."/>
            <person name="Allen E.E."/>
        </authorList>
    </citation>
    <scope>NUCLEOTIDE SEQUENCE</scope>
    <source>
        <strain evidence="3">Hildebrandi</strain>
    </source>
</reference>
<evidence type="ECO:0000313" key="4">
    <source>
        <dbReference type="Proteomes" id="UP000693970"/>
    </source>
</evidence>
<name>A0A9K3Q4V1_9STRA</name>
<feature type="transmembrane region" description="Helical" evidence="2">
    <location>
        <begin position="39"/>
        <end position="61"/>
    </location>
</feature>
<organism evidence="3 4">
    <name type="scientific">Nitzschia inconspicua</name>
    <dbReference type="NCBI Taxonomy" id="303405"/>
    <lineage>
        <taxon>Eukaryota</taxon>
        <taxon>Sar</taxon>
        <taxon>Stramenopiles</taxon>
        <taxon>Ochrophyta</taxon>
        <taxon>Bacillariophyta</taxon>
        <taxon>Bacillariophyceae</taxon>
        <taxon>Bacillariophycidae</taxon>
        <taxon>Bacillariales</taxon>
        <taxon>Bacillariaceae</taxon>
        <taxon>Nitzschia</taxon>
    </lineage>
</organism>
<dbReference type="EMBL" id="JAGRRH010000006">
    <property type="protein sequence ID" value="KAG7368414.1"/>
    <property type="molecule type" value="Genomic_DNA"/>
</dbReference>
<dbReference type="Proteomes" id="UP000693970">
    <property type="component" value="Unassembled WGS sequence"/>
</dbReference>
<feature type="region of interest" description="Disordered" evidence="1">
    <location>
        <begin position="625"/>
        <end position="646"/>
    </location>
</feature>
<keyword evidence="2" id="KW-0472">Membrane</keyword>
<reference evidence="3" key="2">
    <citation type="submission" date="2021-04" db="EMBL/GenBank/DDBJ databases">
        <authorList>
            <person name="Podell S."/>
        </authorList>
    </citation>
    <scope>NUCLEOTIDE SEQUENCE</scope>
    <source>
        <strain evidence="3">Hildebrandi</strain>
    </source>
</reference>
<keyword evidence="2" id="KW-1133">Transmembrane helix</keyword>
<feature type="transmembrane region" description="Helical" evidence="2">
    <location>
        <begin position="114"/>
        <end position="135"/>
    </location>
</feature>
<feature type="transmembrane region" description="Helical" evidence="2">
    <location>
        <begin position="73"/>
        <end position="94"/>
    </location>
</feature>
<dbReference type="AlphaFoldDB" id="A0A9K3Q4V1"/>
<dbReference type="OrthoDB" id="18453at2759"/>